<dbReference type="AlphaFoldDB" id="A0A8T1YL24"/>
<comment type="caution">
    <text evidence="1">The sequence shown here is derived from an EMBL/GenBank/DDBJ whole genome shotgun (WGS) entry which is preliminary data.</text>
</comment>
<dbReference type="EMBL" id="JAEFBJ010000012">
    <property type="protein sequence ID" value="KAG7546943.1"/>
    <property type="molecule type" value="Genomic_DNA"/>
</dbReference>
<evidence type="ECO:0000313" key="2">
    <source>
        <dbReference type="Proteomes" id="UP000694251"/>
    </source>
</evidence>
<feature type="non-terminal residue" evidence="1">
    <location>
        <position position="1"/>
    </location>
</feature>
<keyword evidence="2" id="KW-1185">Reference proteome</keyword>
<proteinExistence type="predicted"/>
<gene>
    <name evidence="1" type="ORF">ISN44_As12g022380</name>
</gene>
<sequence length="129" mass="14700">SLPLLSSSSSSSSFFFVWAKLRPARDGSHSVSVAVVVSYDSGIDRLPQRRWLALLPVVVAPYASPSGYLVASIDFHSDGWPPLLRQRWIQYHLLVAFLGFRVDKRMNEVDLLSQVFGFQWSRIMQKFRV</sequence>
<evidence type="ECO:0000313" key="1">
    <source>
        <dbReference type="EMBL" id="KAG7546943.1"/>
    </source>
</evidence>
<organism evidence="1 2">
    <name type="scientific">Arabidopsis suecica</name>
    <name type="common">Swedish thale-cress</name>
    <name type="synonym">Cardaminopsis suecica</name>
    <dbReference type="NCBI Taxonomy" id="45249"/>
    <lineage>
        <taxon>Eukaryota</taxon>
        <taxon>Viridiplantae</taxon>
        <taxon>Streptophyta</taxon>
        <taxon>Embryophyta</taxon>
        <taxon>Tracheophyta</taxon>
        <taxon>Spermatophyta</taxon>
        <taxon>Magnoliopsida</taxon>
        <taxon>eudicotyledons</taxon>
        <taxon>Gunneridae</taxon>
        <taxon>Pentapetalae</taxon>
        <taxon>rosids</taxon>
        <taxon>malvids</taxon>
        <taxon>Brassicales</taxon>
        <taxon>Brassicaceae</taxon>
        <taxon>Camelineae</taxon>
        <taxon>Arabidopsis</taxon>
    </lineage>
</organism>
<name>A0A8T1YL24_ARASU</name>
<reference evidence="1 2" key="1">
    <citation type="submission" date="2020-12" db="EMBL/GenBank/DDBJ databases">
        <title>Concerted genomic and epigenomic changes stabilize Arabidopsis allopolyploids.</title>
        <authorList>
            <person name="Chen Z."/>
        </authorList>
    </citation>
    <scope>NUCLEOTIDE SEQUENCE [LARGE SCALE GENOMIC DNA]</scope>
    <source>
        <strain evidence="1">As9502</strain>
        <tissue evidence="1">Leaf</tissue>
    </source>
</reference>
<dbReference type="Proteomes" id="UP000694251">
    <property type="component" value="Chromosome 12"/>
</dbReference>
<accession>A0A8T1YL24</accession>
<protein>
    <submittedName>
        <fullName evidence="1">Uncharacterized protein</fullName>
    </submittedName>
</protein>